<proteinExistence type="predicted"/>
<evidence type="ECO:0000313" key="1">
    <source>
        <dbReference type="EMBL" id="PNX59590.1"/>
    </source>
</evidence>
<protein>
    <submittedName>
        <fullName evidence="1">Uncharacterized protein</fullName>
    </submittedName>
</protein>
<dbReference type="Proteomes" id="UP000236291">
    <property type="component" value="Unassembled WGS sequence"/>
</dbReference>
<gene>
    <name evidence="1" type="ORF">L195_g059764</name>
</gene>
<dbReference type="EMBL" id="ASHM01132683">
    <property type="protein sequence ID" value="PNX59590.1"/>
    <property type="molecule type" value="Genomic_DNA"/>
</dbReference>
<sequence length="39" mass="4279">MMAAQLKAFLVYGEHNSMQASLLESSTTPVLKAANKRLQ</sequence>
<dbReference type="AlphaFoldDB" id="A0A2K3K031"/>
<comment type="caution">
    <text evidence="1">The sequence shown here is derived from an EMBL/GenBank/DDBJ whole genome shotgun (WGS) entry which is preliminary data.</text>
</comment>
<feature type="non-terminal residue" evidence="1">
    <location>
        <position position="39"/>
    </location>
</feature>
<reference evidence="1 2" key="2">
    <citation type="journal article" date="2017" name="Front. Plant Sci.">
        <title>Gene Classification and Mining of Molecular Markers Useful in Red Clover (Trifolium pratense) Breeding.</title>
        <authorList>
            <person name="Istvanek J."/>
            <person name="Dluhosova J."/>
            <person name="Dluhos P."/>
            <person name="Patkova L."/>
            <person name="Nedelnik J."/>
            <person name="Repkova J."/>
        </authorList>
    </citation>
    <scope>NUCLEOTIDE SEQUENCE [LARGE SCALE GENOMIC DNA]</scope>
    <source>
        <strain evidence="2">cv. Tatra</strain>
        <tissue evidence="1">Young leaves</tissue>
    </source>
</reference>
<evidence type="ECO:0000313" key="2">
    <source>
        <dbReference type="Proteomes" id="UP000236291"/>
    </source>
</evidence>
<accession>A0A2K3K031</accession>
<reference evidence="1 2" key="1">
    <citation type="journal article" date="2014" name="Am. J. Bot.">
        <title>Genome assembly and annotation for red clover (Trifolium pratense; Fabaceae).</title>
        <authorList>
            <person name="Istvanek J."/>
            <person name="Jaros M."/>
            <person name="Krenek A."/>
            <person name="Repkova J."/>
        </authorList>
    </citation>
    <scope>NUCLEOTIDE SEQUENCE [LARGE SCALE GENOMIC DNA]</scope>
    <source>
        <strain evidence="2">cv. Tatra</strain>
        <tissue evidence="1">Young leaves</tissue>
    </source>
</reference>
<name>A0A2K3K031_TRIPR</name>
<organism evidence="1 2">
    <name type="scientific">Trifolium pratense</name>
    <name type="common">Red clover</name>
    <dbReference type="NCBI Taxonomy" id="57577"/>
    <lineage>
        <taxon>Eukaryota</taxon>
        <taxon>Viridiplantae</taxon>
        <taxon>Streptophyta</taxon>
        <taxon>Embryophyta</taxon>
        <taxon>Tracheophyta</taxon>
        <taxon>Spermatophyta</taxon>
        <taxon>Magnoliopsida</taxon>
        <taxon>eudicotyledons</taxon>
        <taxon>Gunneridae</taxon>
        <taxon>Pentapetalae</taxon>
        <taxon>rosids</taxon>
        <taxon>fabids</taxon>
        <taxon>Fabales</taxon>
        <taxon>Fabaceae</taxon>
        <taxon>Papilionoideae</taxon>
        <taxon>50 kb inversion clade</taxon>
        <taxon>NPAAA clade</taxon>
        <taxon>Hologalegina</taxon>
        <taxon>IRL clade</taxon>
        <taxon>Trifolieae</taxon>
        <taxon>Trifolium</taxon>
    </lineage>
</organism>